<evidence type="ECO:0000256" key="2">
    <source>
        <dbReference type="SAM" id="Phobius"/>
    </source>
</evidence>
<dbReference type="Proteomes" id="UP000800036">
    <property type="component" value="Unassembled WGS sequence"/>
</dbReference>
<dbReference type="AlphaFoldDB" id="A0A6A5UR84"/>
<dbReference type="PANTHER" id="PTHR37576:SF2">
    <property type="entry name" value="DEFECT AT LOW TEMPERATURE PROTEIN 1"/>
    <property type="match status" value="1"/>
</dbReference>
<feature type="compositionally biased region" description="Polar residues" evidence="1">
    <location>
        <begin position="19"/>
        <end position="31"/>
    </location>
</feature>
<keyword evidence="4" id="KW-1185">Reference proteome</keyword>
<keyword evidence="2" id="KW-0472">Membrane</keyword>
<dbReference type="EMBL" id="ML976735">
    <property type="protein sequence ID" value="KAF1967208.1"/>
    <property type="molecule type" value="Genomic_DNA"/>
</dbReference>
<dbReference type="Pfam" id="PF11374">
    <property type="entry name" value="DUF3176"/>
    <property type="match status" value="1"/>
</dbReference>
<accession>A0A6A5UR84</accession>
<evidence type="ECO:0000256" key="1">
    <source>
        <dbReference type="SAM" id="MobiDB-lite"/>
    </source>
</evidence>
<reference evidence="3" key="1">
    <citation type="journal article" date="2020" name="Stud. Mycol.">
        <title>101 Dothideomycetes genomes: a test case for predicting lifestyles and emergence of pathogens.</title>
        <authorList>
            <person name="Haridas S."/>
            <person name="Albert R."/>
            <person name="Binder M."/>
            <person name="Bloem J."/>
            <person name="Labutti K."/>
            <person name="Salamov A."/>
            <person name="Andreopoulos B."/>
            <person name="Baker S."/>
            <person name="Barry K."/>
            <person name="Bills G."/>
            <person name="Bluhm B."/>
            <person name="Cannon C."/>
            <person name="Castanera R."/>
            <person name="Culley D."/>
            <person name="Daum C."/>
            <person name="Ezra D."/>
            <person name="Gonzalez J."/>
            <person name="Henrissat B."/>
            <person name="Kuo A."/>
            <person name="Liang C."/>
            <person name="Lipzen A."/>
            <person name="Lutzoni F."/>
            <person name="Magnuson J."/>
            <person name="Mondo S."/>
            <person name="Nolan M."/>
            <person name="Ohm R."/>
            <person name="Pangilinan J."/>
            <person name="Park H.-J."/>
            <person name="Ramirez L."/>
            <person name="Alfaro M."/>
            <person name="Sun H."/>
            <person name="Tritt A."/>
            <person name="Yoshinaga Y."/>
            <person name="Zwiers L.-H."/>
            <person name="Turgeon B."/>
            <person name="Goodwin S."/>
            <person name="Spatafora J."/>
            <person name="Crous P."/>
            <person name="Grigoriev I."/>
        </authorList>
    </citation>
    <scope>NUCLEOTIDE SEQUENCE</scope>
    <source>
        <strain evidence="3">CBS 107.79</strain>
    </source>
</reference>
<evidence type="ECO:0000313" key="4">
    <source>
        <dbReference type="Proteomes" id="UP000800036"/>
    </source>
</evidence>
<sequence length="375" mass="41792">MEPTSPEQTHYPPTESTDRQQPSSDNATSPRTEPWLAPSEAISHEQHRASSPALVLGFSVFGNSATSERAYQEQVAWANSTQFRSVPPTEPEPQMVQSILSGTDDDTLPPSRKYFRDPRHMLEPWATGVWIRFPWWGFGALLSVLLLTGASASILLASRGTSQDDWKFGHDNAQPHVYISVFEMMMNFLVLFALADGIVIRFWRQLLHGTTLDSLHDTYECVHVWLAIKRVVCLRFNVVAVACIFASISFARGPLFQRALTFTEDDRTYRASPLFVGLGIAVSVMGVAAIVPLYYGFWEMGRKVSLNPLEVARAFGAPMMEGLDGNTTPDMVTVERGGMGVKYGALDRYGEEKKLRVEDSGRATVRTPWHGEIFG</sequence>
<evidence type="ECO:0000313" key="3">
    <source>
        <dbReference type="EMBL" id="KAF1967208.1"/>
    </source>
</evidence>
<protein>
    <submittedName>
        <fullName evidence="3">Uncharacterized protein</fullName>
    </submittedName>
</protein>
<organism evidence="3 4">
    <name type="scientific">Bimuria novae-zelandiae CBS 107.79</name>
    <dbReference type="NCBI Taxonomy" id="1447943"/>
    <lineage>
        <taxon>Eukaryota</taxon>
        <taxon>Fungi</taxon>
        <taxon>Dikarya</taxon>
        <taxon>Ascomycota</taxon>
        <taxon>Pezizomycotina</taxon>
        <taxon>Dothideomycetes</taxon>
        <taxon>Pleosporomycetidae</taxon>
        <taxon>Pleosporales</taxon>
        <taxon>Massarineae</taxon>
        <taxon>Didymosphaeriaceae</taxon>
        <taxon>Bimuria</taxon>
    </lineage>
</organism>
<keyword evidence="2" id="KW-1133">Transmembrane helix</keyword>
<dbReference type="OrthoDB" id="5357734at2759"/>
<feature type="transmembrane region" description="Helical" evidence="2">
    <location>
        <begin position="177"/>
        <end position="199"/>
    </location>
</feature>
<feature type="transmembrane region" description="Helical" evidence="2">
    <location>
        <begin position="232"/>
        <end position="251"/>
    </location>
</feature>
<name>A0A6A5UR84_9PLEO</name>
<proteinExistence type="predicted"/>
<dbReference type="PANTHER" id="PTHR37576">
    <property type="entry name" value="DEFECT AT LOW TEMPERATURE PROTEIN 1"/>
    <property type="match status" value="1"/>
</dbReference>
<keyword evidence="2" id="KW-0812">Transmembrane</keyword>
<feature type="transmembrane region" description="Helical" evidence="2">
    <location>
        <begin position="135"/>
        <end position="157"/>
    </location>
</feature>
<dbReference type="InterPro" id="IPR021514">
    <property type="entry name" value="DUF3176"/>
</dbReference>
<feature type="transmembrane region" description="Helical" evidence="2">
    <location>
        <begin position="271"/>
        <end position="295"/>
    </location>
</feature>
<feature type="region of interest" description="Disordered" evidence="1">
    <location>
        <begin position="1"/>
        <end position="48"/>
    </location>
</feature>
<gene>
    <name evidence="3" type="ORF">BU23DRAFT_573384</name>
</gene>